<accession>F2NTC9</accession>
<keyword evidence="3" id="KW-0479">Metal-binding</keyword>
<organism evidence="7 8">
    <name type="scientific">Treponema succinifaciens (strain ATCC 33096 / DSM 2489 / 6091)</name>
    <dbReference type="NCBI Taxonomy" id="869209"/>
    <lineage>
        <taxon>Bacteria</taxon>
        <taxon>Pseudomonadati</taxon>
        <taxon>Spirochaetota</taxon>
        <taxon>Spirochaetia</taxon>
        <taxon>Spirochaetales</taxon>
        <taxon>Treponemataceae</taxon>
        <taxon>Treponema</taxon>
    </lineage>
</organism>
<dbReference type="EMBL" id="CP002631">
    <property type="protein sequence ID" value="AEB14852.1"/>
    <property type="molecule type" value="Genomic_DNA"/>
</dbReference>
<dbReference type="InterPro" id="IPR023885">
    <property type="entry name" value="4Fe4S-binding_SPASM_dom"/>
</dbReference>
<evidence type="ECO:0000313" key="7">
    <source>
        <dbReference type="EMBL" id="AEB14852.1"/>
    </source>
</evidence>
<dbReference type="Proteomes" id="UP000006852">
    <property type="component" value="Chromosome"/>
</dbReference>
<sequence length="490" mass="55961">MFYRLKKDTYVRNYDGIGYITSTGIFNDSVVNGTGAVLLSLLNRQPQSLDELVNKAEKIFDSANHMIIYKDAKEFYDNLVENGFVLKGKNEDELNANDIGFTYNTVLPKTIQDDFTPSIQRADTSTQEFLEKYFKDKPHLTSFQIELTSRCNERCIHCYIPHKYKLYNISDELYYSTLEQLSEMNILSVCLSGGEPMMHPHFKEFLKAAKKYDFYVTLLSNLTLLDDETVQIMKEGNVSSVQVSLYSMVPEHHDAITQLKGSFYKTRDVILKLIENDIPCHVSCPTMKANKNDFTDVLAWCNEHKIRAQTDYIMMAEYNHETENLANRLSVDEAGEVIKSIMTGDIDYQKNVLKNDFLTNMNMAQFNPERRLCGVGISTCCMVANGNVYPCPGWQEMVLGNLNEIPLQEIWDNGEKIKWLRSLKMKDLGGGECCKCDKAAFCAPCMVQNANESPTGNPLEINRHFCAVAAKNKQIVLDWRKAKLKELGHK</sequence>
<dbReference type="PANTHER" id="PTHR11228:SF7">
    <property type="entry name" value="PQQA PEPTIDE CYCLASE"/>
    <property type="match status" value="1"/>
</dbReference>
<dbReference type="Gene3D" id="3.20.20.70">
    <property type="entry name" value="Aldolase class I"/>
    <property type="match status" value="1"/>
</dbReference>
<dbReference type="SMART" id="SM00729">
    <property type="entry name" value="Elp3"/>
    <property type="match status" value="1"/>
</dbReference>
<dbReference type="InterPro" id="IPR058240">
    <property type="entry name" value="rSAM_sf"/>
</dbReference>
<protein>
    <submittedName>
        <fullName evidence="7">Radical SAM domain protein</fullName>
    </submittedName>
</protein>
<evidence type="ECO:0000259" key="6">
    <source>
        <dbReference type="PROSITE" id="PS51918"/>
    </source>
</evidence>
<keyword evidence="8" id="KW-1185">Reference proteome</keyword>
<dbReference type="eggNOG" id="COG0535">
    <property type="taxonomic scope" value="Bacteria"/>
</dbReference>
<dbReference type="NCBIfam" id="TIGR04085">
    <property type="entry name" value="rSAM_more_4Fe4S"/>
    <property type="match status" value="1"/>
</dbReference>
<dbReference type="GO" id="GO:0046872">
    <property type="term" value="F:metal ion binding"/>
    <property type="evidence" value="ECO:0007669"/>
    <property type="project" value="UniProtKB-KW"/>
</dbReference>
<dbReference type="PROSITE" id="PS51918">
    <property type="entry name" value="RADICAL_SAM"/>
    <property type="match status" value="1"/>
</dbReference>
<keyword evidence="4" id="KW-0408">Iron</keyword>
<comment type="cofactor">
    <cofactor evidence="1">
        <name>[4Fe-4S] cluster</name>
        <dbReference type="ChEBI" id="CHEBI:49883"/>
    </cofactor>
</comment>
<evidence type="ECO:0000256" key="5">
    <source>
        <dbReference type="ARBA" id="ARBA00023014"/>
    </source>
</evidence>
<evidence type="ECO:0000256" key="1">
    <source>
        <dbReference type="ARBA" id="ARBA00001966"/>
    </source>
</evidence>
<dbReference type="CDD" id="cd01335">
    <property type="entry name" value="Radical_SAM"/>
    <property type="match status" value="1"/>
</dbReference>
<evidence type="ECO:0000313" key="8">
    <source>
        <dbReference type="Proteomes" id="UP000006852"/>
    </source>
</evidence>
<evidence type="ECO:0000256" key="3">
    <source>
        <dbReference type="ARBA" id="ARBA00022723"/>
    </source>
</evidence>
<gene>
    <name evidence="7" type="ordered locus">Tresu_1974</name>
</gene>
<dbReference type="SUPFAM" id="SSF102114">
    <property type="entry name" value="Radical SAM enzymes"/>
    <property type="match status" value="1"/>
</dbReference>
<dbReference type="Pfam" id="PF13186">
    <property type="entry name" value="SPASM"/>
    <property type="match status" value="1"/>
</dbReference>
<dbReference type="GO" id="GO:0051536">
    <property type="term" value="F:iron-sulfur cluster binding"/>
    <property type="evidence" value="ECO:0007669"/>
    <property type="project" value="UniProtKB-KW"/>
</dbReference>
<dbReference type="InterPro" id="IPR050377">
    <property type="entry name" value="Radical_SAM_PqqE_MftC-like"/>
</dbReference>
<keyword evidence="2" id="KW-0949">S-adenosyl-L-methionine</keyword>
<dbReference type="InterPro" id="IPR006638">
    <property type="entry name" value="Elp3/MiaA/NifB-like_rSAM"/>
</dbReference>
<reference evidence="7 8" key="1">
    <citation type="journal article" date="2011" name="Stand. Genomic Sci.">
        <title>Complete genome sequence of Treponema succinifaciens type strain (6091).</title>
        <authorList>
            <person name="Han C."/>
            <person name="Gronow S."/>
            <person name="Teshima H."/>
            <person name="Lapidus A."/>
            <person name="Nolan M."/>
            <person name="Lucas S."/>
            <person name="Hammon N."/>
            <person name="Deshpande S."/>
            <person name="Cheng J.F."/>
            <person name="Zeytun A."/>
            <person name="Tapia R."/>
            <person name="Goodwin L."/>
            <person name="Pitluck S."/>
            <person name="Liolios K."/>
            <person name="Pagani I."/>
            <person name="Ivanova N."/>
            <person name="Mavromatis K."/>
            <person name="Mikhailova N."/>
            <person name="Huntemann M."/>
            <person name="Pati A."/>
            <person name="Chen A."/>
            <person name="Palaniappan K."/>
            <person name="Land M."/>
            <person name="Hauser L."/>
            <person name="Brambilla E.M."/>
            <person name="Rohde M."/>
            <person name="Goker M."/>
            <person name="Woyke T."/>
            <person name="Bristow J."/>
            <person name="Eisen J.A."/>
            <person name="Markowitz V."/>
            <person name="Hugenholtz P."/>
            <person name="Kyrpides N.C."/>
            <person name="Klenk H.P."/>
            <person name="Detter J.C."/>
        </authorList>
    </citation>
    <scope>NUCLEOTIDE SEQUENCE [LARGE SCALE GENOMIC DNA]</scope>
    <source>
        <strain evidence="8">ATCC 33096 / DSM 2489 / 6091</strain>
    </source>
</reference>
<dbReference type="InterPro" id="IPR013785">
    <property type="entry name" value="Aldolase_TIM"/>
</dbReference>
<evidence type="ECO:0000256" key="4">
    <source>
        <dbReference type="ARBA" id="ARBA00023004"/>
    </source>
</evidence>
<dbReference type="RefSeq" id="WP_013702110.1">
    <property type="nucleotide sequence ID" value="NC_015385.1"/>
</dbReference>
<dbReference type="SFLD" id="SFLDG01386">
    <property type="entry name" value="main_SPASM_domain-containing"/>
    <property type="match status" value="1"/>
</dbReference>
<dbReference type="GO" id="GO:0003824">
    <property type="term" value="F:catalytic activity"/>
    <property type="evidence" value="ECO:0007669"/>
    <property type="project" value="InterPro"/>
</dbReference>
<dbReference type="SFLD" id="SFLDS00029">
    <property type="entry name" value="Radical_SAM"/>
    <property type="match status" value="1"/>
</dbReference>
<feature type="domain" description="Radical SAM core" evidence="6">
    <location>
        <begin position="137"/>
        <end position="355"/>
    </location>
</feature>
<dbReference type="GeneID" id="302999101"/>
<dbReference type="STRING" id="869209.Tresu_1974"/>
<dbReference type="OrthoDB" id="359217at2"/>
<dbReference type="PANTHER" id="PTHR11228">
    <property type="entry name" value="RADICAL SAM DOMAIN PROTEIN"/>
    <property type="match status" value="1"/>
</dbReference>
<dbReference type="SFLD" id="SFLDG01067">
    <property type="entry name" value="SPASM/twitch_domain_containing"/>
    <property type="match status" value="1"/>
</dbReference>
<evidence type="ECO:0000256" key="2">
    <source>
        <dbReference type="ARBA" id="ARBA00022691"/>
    </source>
</evidence>
<reference evidence="8" key="2">
    <citation type="submission" date="2011-04" db="EMBL/GenBank/DDBJ databases">
        <title>The complete genome of chromosome of Treponema succinifaciens DSM 2489.</title>
        <authorList>
            <person name="Lucas S."/>
            <person name="Copeland A."/>
            <person name="Lapidus A."/>
            <person name="Bruce D."/>
            <person name="Goodwin L."/>
            <person name="Pitluck S."/>
            <person name="Peters L."/>
            <person name="Kyrpides N."/>
            <person name="Mavromatis K."/>
            <person name="Ivanova N."/>
            <person name="Ovchinnikova G."/>
            <person name="Teshima H."/>
            <person name="Detter J.C."/>
            <person name="Tapia R."/>
            <person name="Han C."/>
            <person name="Land M."/>
            <person name="Hauser L."/>
            <person name="Markowitz V."/>
            <person name="Cheng J.-F."/>
            <person name="Hugenholtz P."/>
            <person name="Woyke T."/>
            <person name="Wu D."/>
            <person name="Gronow S."/>
            <person name="Wellnitz S."/>
            <person name="Brambilla E."/>
            <person name="Klenk H.-P."/>
            <person name="Eisen J.A."/>
        </authorList>
    </citation>
    <scope>NUCLEOTIDE SEQUENCE [LARGE SCALE GENOMIC DNA]</scope>
    <source>
        <strain evidence="8">ATCC 33096 / DSM 2489 / 6091</strain>
    </source>
</reference>
<dbReference type="HOGENOM" id="CLU_009273_4_2_12"/>
<dbReference type="InterPro" id="IPR007197">
    <property type="entry name" value="rSAM"/>
</dbReference>
<dbReference type="KEGG" id="tsu:Tresu_1974"/>
<keyword evidence="5" id="KW-0411">Iron-sulfur</keyword>
<dbReference type="Pfam" id="PF04055">
    <property type="entry name" value="Radical_SAM"/>
    <property type="match status" value="1"/>
</dbReference>
<proteinExistence type="predicted"/>
<name>F2NTC9_TRES6</name>
<dbReference type="AlphaFoldDB" id="F2NTC9"/>